<name>A0A9J6D972_RHIMP</name>
<proteinExistence type="predicted"/>
<sequence>MPPFALPMDGTLYQLMTRQQLLESEILFDQRITEWSGFNMLHGQLWKQMVKITCITDALLPFLKCFQMNLSDFAACNLGRLLQSMQSREANNFPLVLTGQENILPLGLQRVSNDRTLGVFSATLNISSLEHAELGLELTGTGLKTLAACLFYLCAAATSDESQVLRNMEFKDLLTLIPPDQLSFMKDSPFKWVLRLKFSLSTLKGTEMGESPQLRRNGLTLTEAQVCQLSDTFRGDRFLKLPHAP</sequence>
<accession>A0A9J6D972</accession>
<dbReference type="EMBL" id="JABSTU010000010">
    <property type="protein sequence ID" value="KAH8018568.1"/>
    <property type="molecule type" value="Genomic_DNA"/>
</dbReference>
<gene>
    <name evidence="1" type="ORF">HPB51_008964</name>
</gene>
<reference evidence="1" key="2">
    <citation type="submission" date="2021-09" db="EMBL/GenBank/DDBJ databases">
        <authorList>
            <person name="Jia N."/>
            <person name="Wang J."/>
            <person name="Shi W."/>
            <person name="Du L."/>
            <person name="Sun Y."/>
            <person name="Zhan W."/>
            <person name="Jiang J."/>
            <person name="Wang Q."/>
            <person name="Zhang B."/>
            <person name="Ji P."/>
            <person name="Sakyi L.B."/>
            <person name="Cui X."/>
            <person name="Yuan T."/>
            <person name="Jiang B."/>
            <person name="Yang W."/>
            <person name="Lam T.T.-Y."/>
            <person name="Chang Q."/>
            <person name="Ding S."/>
            <person name="Wang X."/>
            <person name="Zhu J."/>
            <person name="Ruan X."/>
            <person name="Zhao L."/>
            <person name="Wei J."/>
            <person name="Que T."/>
            <person name="Du C."/>
            <person name="Cheng J."/>
            <person name="Dai P."/>
            <person name="Han X."/>
            <person name="Huang E."/>
            <person name="Gao Y."/>
            <person name="Liu J."/>
            <person name="Shao H."/>
            <person name="Ye R."/>
            <person name="Li L."/>
            <person name="Wei W."/>
            <person name="Wang X."/>
            <person name="Wang C."/>
            <person name="Huo Q."/>
            <person name="Li W."/>
            <person name="Guo W."/>
            <person name="Chen H."/>
            <person name="Chen S."/>
            <person name="Zhou L."/>
            <person name="Zhou L."/>
            <person name="Ni X."/>
            <person name="Tian J."/>
            <person name="Zhou Y."/>
            <person name="Sheng Y."/>
            <person name="Liu T."/>
            <person name="Pan Y."/>
            <person name="Xia L."/>
            <person name="Li J."/>
            <person name="Zhao F."/>
            <person name="Cao W."/>
        </authorList>
    </citation>
    <scope>NUCLEOTIDE SEQUENCE</scope>
    <source>
        <strain evidence="1">Rmic-2018</strain>
        <tissue evidence="1">Larvae</tissue>
    </source>
</reference>
<comment type="caution">
    <text evidence="1">The sequence shown here is derived from an EMBL/GenBank/DDBJ whole genome shotgun (WGS) entry which is preliminary data.</text>
</comment>
<organism evidence="1 2">
    <name type="scientific">Rhipicephalus microplus</name>
    <name type="common">Cattle tick</name>
    <name type="synonym">Boophilus microplus</name>
    <dbReference type="NCBI Taxonomy" id="6941"/>
    <lineage>
        <taxon>Eukaryota</taxon>
        <taxon>Metazoa</taxon>
        <taxon>Ecdysozoa</taxon>
        <taxon>Arthropoda</taxon>
        <taxon>Chelicerata</taxon>
        <taxon>Arachnida</taxon>
        <taxon>Acari</taxon>
        <taxon>Parasitiformes</taxon>
        <taxon>Ixodida</taxon>
        <taxon>Ixodoidea</taxon>
        <taxon>Ixodidae</taxon>
        <taxon>Rhipicephalinae</taxon>
        <taxon>Rhipicephalus</taxon>
        <taxon>Boophilus</taxon>
    </lineage>
</organism>
<dbReference type="Proteomes" id="UP000821866">
    <property type="component" value="Chromosome 8"/>
</dbReference>
<protein>
    <submittedName>
        <fullName evidence="1">Uncharacterized protein</fullName>
    </submittedName>
</protein>
<evidence type="ECO:0000313" key="2">
    <source>
        <dbReference type="Proteomes" id="UP000821866"/>
    </source>
</evidence>
<dbReference type="AlphaFoldDB" id="A0A9J6D972"/>
<keyword evidence="2" id="KW-1185">Reference proteome</keyword>
<evidence type="ECO:0000313" key="1">
    <source>
        <dbReference type="EMBL" id="KAH8018568.1"/>
    </source>
</evidence>
<reference evidence="1" key="1">
    <citation type="journal article" date="2020" name="Cell">
        <title>Large-Scale Comparative Analyses of Tick Genomes Elucidate Their Genetic Diversity and Vector Capacities.</title>
        <authorList>
            <consortium name="Tick Genome and Microbiome Consortium (TIGMIC)"/>
            <person name="Jia N."/>
            <person name="Wang J."/>
            <person name="Shi W."/>
            <person name="Du L."/>
            <person name="Sun Y."/>
            <person name="Zhan W."/>
            <person name="Jiang J.F."/>
            <person name="Wang Q."/>
            <person name="Zhang B."/>
            <person name="Ji P."/>
            <person name="Bell-Sakyi L."/>
            <person name="Cui X.M."/>
            <person name="Yuan T.T."/>
            <person name="Jiang B.G."/>
            <person name="Yang W.F."/>
            <person name="Lam T.T."/>
            <person name="Chang Q.C."/>
            <person name="Ding S.J."/>
            <person name="Wang X.J."/>
            <person name="Zhu J.G."/>
            <person name="Ruan X.D."/>
            <person name="Zhao L."/>
            <person name="Wei J.T."/>
            <person name="Ye R.Z."/>
            <person name="Que T.C."/>
            <person name="Du C.H."/>
            <person name="Zhou Y.H."/>
            <person name="Cheng J.X."/>
            <person name="Dai P.F."/>
            <person name="Guo W.B."/>
            <person name="Han X.H."/>
            <person name="Huang E.J."/>
            <person name="Li L.F."/>
            <person name="Wei W."/>
            <person name="Gao Y.C."/>
            <person name="Liu J.Z."/>
            <person name="Shao H.Z."/>
            <person name="Wang X."/>
            <person name="Wang C.C."/>
            <person name="Yang T.C."/>
            <person name="Huo Q.B."/>
            <person name="Li W."/>
            <person name="Chen H.Y."/>
            <person name="Chen S.E."/>
            <person name="Zhou L.G."/>
            <person name="Ni X.B."/>
            <person name="Tian J.H."/>
            <person name="Sheng Y."/>
            <person name="Liu T."/>
            <person name="Pan Y.S."/>
            <person name="Xia L.Y."/>
            <person name="Li J."/>
            <person name="Zhao F."/>
            <person name="Cao W.C."/>
        </authorList>
    </citation>
    <scope>NUCLEOTIDE SEQUENCE</scope>
    <source>
        <strain evidence="1">Rmic-2018</strain>
    </source>
</reference>